<reference evidence="1 2" key="1">
    <citation type="submission" date="2018-03" db="EMBL/GenBank/DDBJ databases">
        <title>Genomes of Pezizomycetes fungi and the evolution of truffles.</title>
        <authorList>
            <person name="Murat C."/>
            <person name="Payen T."/>
            <person name="Noel B."/>
            <person name="Kuo A."/>
            <person name="Martin F.M."/>
        </authorList>
    </citation>
    <scope>NUCLEOTIDE SEQUENCE [LARGE SCALE GENOMIC DNA]</scope>
    <source>
        <strain evidence="1">091103-1</strain>
    </source>
</reference>
<dbReference type="EMBL" id="PYWC01000116">
    <property type="protein sequence ID" value="PWW72158.1"/>
    <property type="molecule type" value="Genomic_DNA"/>
</dbReference>
<accession>A0A317SDD5</accession>
<protein>
    <submittedName>
        <fullName evidence="1">Uncharacterized protein</fullName>
    </submittedName>
</protein>
<sequence>MDPPTTNSITNGFSPGTDANTTWLALDISTLPDFLELPELYDFGIDTLPELCDFELCDFDIDTLPKSCDTNTNTLPESCDANTNTLPESCNIDPNSLPLLQDFLELLSEPMNVESLSASWDLGMGLDGTICNVRPNCISEVSVSGSHRLTNHKVNIVFLGARALVVLDSYIAQMIPWSFSIHNTVHKTHALPATALGSLNTTPR</sequence>
<comment type="caution">
    <text evidence="1">The sequence shown here is derived from an EMBL/GenBank/DDBJ whole genome shotgun (WGS) entry which is preliminary data.</text>
</comment>
<name>A0A317SDD5_9PEZI</name>
<evidence type="ECO:0000313" key="2">
    <source>
        <dbReference type="Proteomes" id="UP000246991"/>
    </source>
</evidence>
<organism evidence="1 2">
    <name type="scientific">Tuber magnatum</name>
    <name type="common">white Piedmont truffle</name>
    <dbReference type="NCBI Taxonomy" id="42249"/>
    <lineage>
        <taxon>Eukaryota</taxon>
        <taxon>Fungi</taxon>
        <taxon>Dikarya</taxon>
        <taxon>Ascomycota</taxon>
        <taxon>Pezizomycotina</taxon>
        <taxon>Pezizomycetes</taxon>
        <taxon>Pezizales</taxon>
        <taxon>Tuberaceae</taxon>
        <taxon>Tuber</taxon>
    </lineage>
</organism>
<gene>
    <name evidence="1" type="ORF">C7212DRAFT_348314</name>
</gene>
<dbReference type="AlphaFoldDB" id="A0A317SDD5"/>
<evidence type="ECO:0000313" key="1">
    <source>
        <dbReference type="EMBL" id="PWW72158.1"/>
    </source>
</evidence>
<keyword evidence="2" id="KW-1185">Reference proteome</keyword>
<dbReference type="Proteomes" id="UP000246991">
    <property type="component" value="Unassembled WGS sequence"/>
</dbReference>
<proteinExistence type="predicted"/>